<organism evidence="1">
    <name type="scientific">Morchella brunnea</name>
    <dbReference type="NCBI Taxonomy" id="1174671"/>
    <lineage>
        <taxon>Eukaryota</taxon>
        <taxon>Fungi</taxon>
        <taxon>Dikarya</taxon>
        <taxon>Ascomycota</taxon>
        <taxon>Pezizomycotina</taxon>
        <taxon>Pezizomycetes</taxon>
        <taxon>Pezizales</taxon>
        <taxon>Morchellaceae</taxon>
        <taxon>Morchella</taxon>
    </lineage>
</organism>
<gene>
    <name evidence="1" type="primary">orf164</name>
</gene>
<proteinExistence type="predicted"/>
<protein>
    <submittedName>
        <fullName evidence="1">Uncharacterized protein</fullName>
    </submittedName>
</protein>
<accession>A0A8K1I842</accession>
<geneLocation type="mitochondrion" evidence="1"/>
<dbReference type="AlphaFoldDB" id="A0A8K1I842"/>
<keyword evidence="1" id="KW-0496">Mitochondrion</keyword>
<reference evidence="1" key="1">
    <citation type="submission" date="2021-01" db="EMBL/GenBank/DDBJ databases">
        <authorList>
            <person name="Sun H.-H."/>
            <person name="Zhang S."/>
            <person name="Zhang Y.-J."/>
        </authorList>
    </citation>
    <scope>NUCLEOTIDE SEQUENCE</scope>
    <source>
        <strain evidence="1">CMM1</strain>
    </source>
</reference>
<dbReference type="RefSeq" id="YP_010218811.1">
    <property type="nucleotide sequence ID" value="NC_058917.1"/>
</dbReference>
<dbReference type="GeneID" id="68665368"/>
<dbReference type="EMBL" id="MW538937">
    <property type="protein sequence ID" value="UBU98467.1"/>
    <property type="molecule type" value="Genomic_DNA"/>
</dbReference>
<name>A0A8K1I842_9PEZI</name>
<evidence type="ECO:0000313" key="1">
    <source>
        <dbReference type="EMBL" id="UBU98467.1"/>
    </source>
</evidence>
<sequence length="164" mass="18229">MLSATKACSPFTRPEGALRVFIIIFSRHRWLCFITGSCSNLLKRLLIIKRNKLLKRIRLNQIFIAAHQPWSACTIRAPFPACTTSWPRRGTGTGGGGGGGGAPLSYFVFDFYFSIKKDKREEGLNKVNIRFICFRSAYASKGCVDSSCACRHPPGRMPACSAYL</sequence>